<keyword evidence="3 6" id="KW-0808">Transferase</keyword>
<dbReference type="CDD" id="cd06439">
    <property type="entry name" value="CESA_like_1"/>
    <property type="match status" value="1"/>
</dbReference>
<feature type="transmembrane region" description="Helical" evidence="4">
    <location>
        <begin position="6"/>
        <end position="24"/>
    </location>
</feature>
<proteinExistence type="inferred from homology"/>
<feature type="transmembrane region" description="Helical" evidence="4">
    <location>
        <begin position="294"/>
        <end position="313"/>
    </location>
</feature>
<accession>A0A0P7ZDW3</accession>
<dbReference type="PATRIC" id="fig|1305731.5.peg.3270"/>
<evidence type="ECO:0000256" key="1">
    <source>
        <dbReference type="ARBA" id="ARBA00006739"/>
    </source>
</evidence>
<evidence type="ECO:0000256" key="2">
    <source>
        <dbReference type="ARBA" id="ARBA00022676"/>
    </source>
</evidence>
<feature type="transmembrane region" description="Helical" evidence="4">
    <location>
        <begin position="349"/>
        <end position="372"/>
    </location>
</feature>
<reference evidence="6 7" key="1">
    <citation type="submission" date="2015-09" db="EMBL/GenBank/DDBJ databases">
        <title>Identification and resolution of microdiversity through metagenomic sequencing of parallel consortia.</title>
        <authorList>
            <person name="Nelson W.C."/>
            <person name="Romine M.F."/>
            <person name="Lindemann S.R."/>
        </authorList>
    </citation>
    <scope>NUCLEOTIDE SEQUENCE [LARGE SCALE GENOMIC DNA]</scope>
    <source>
        <strain evidence="6">HL-55</strain>
    </source>
</reference>
<comment type="similarity">
    <text evidence="1">Belongs to the glycosyltransferase 2 family.</text>
</comment>
<dbReference type="OrthoDB" id="9766971at2"/>
<dbReference type="GO" id="GO:0016757">
    <property type="term" value="F:glycosyltransferase activity"/>
    <property type="evidence" value="ECO:0007669"/>
    <property type="project" value="UniProtKB-KW"/>
</dbReference>
<gene>
    <name evidence="6" type="ORF">HLUCCX14_02410</name>
</gene>
<dbReference type="STRING" id="1305731.GCA_000934705_01390"/>
<evidence type="ECO:0000259" key="5">
    <source>
        <dbReference type="Pfam" id="PF00535"/>
    </source>
</evidence>
<name>A0A0P7ZDW3_9GAMM</name>
<feature type="transmembrane region" description="Helical" evidence="4">
    <location>
        <begin position="319"/>
        <end position="337"/>
    </location>
</feature>
<keyword evidence="4" id="KW-0472">Membrane</keyword>
<sequence length="385" mass="43056">MMQFVFWASFFLLFYIYFGYPLAVKTVAGLNPKPVNKSGDYEPKVSILIAAYNEAKDIEDTLRNKLALDYPKDRLEILVVSDESEDGTDEIVQAIANEAACEVRLFRQVPRQGKTAGLNLLKEHTTGDILAFSDANSQWDADALCRLVRNFNDPEVGYVTGKMVYVNSDGSLVGDSCSAYMKYENWLRYQETQAGSVVGVDGGIDAMRKCLFQPLRADQLPDFVQPLKVVEQGYRVVYEPEALLKEEALSDGDSEFSMRVRVSLRALWALKDMKHLMNPATNLLFAWQMISHKLLRYGAFVPMATLAFSALYLAPVKGFYTLAALGYAAFLVLAWSGHKKESGGESLSAIYSIPYYFVLLNLASLQACVAFLKGEKKVVWNPRKG</sequence>
<keyword evidence="2" id="KW-0328">Glycosyltransferase</keyword>
<evidence type="ECO:0000256" key="4">
    <source>
        <dbReference type="SAM" id="Phobius"/>
    </source>
</evidence>
<protein>
    <submittedName>
        <fullName evidence="6">Glycosyltransferase</fullName>
    </submittedName>
</protein>
<keyword evidence="4" id="KW-1133">Transmembrane helix</keyword>
<dbReference type="EMBL" id="LJZQ01000002">
    <property type="protein sequence ID" value="KPQ30429.1"/>
    <property type="molecule type" value="Genomic_DNA"/>
</dbReference>
<dbReference type="Pfam" id="PF00535">
    <property type="entry name" value="Glycos_transf_2"/>
    <property type="match status" value="1"/>
</dbReference>
<dbReference type="PANTHER" id="PTHR43630">
    <property type="entry name" value="POLY-BETA-1,6-N-ACETYL-D-GLUCOSAMINE SYNTHASE"/>
    <property type="match status" value="1"/>
</dbReference>
<dbReference type="AlphaFoldDB" id="A0A0P7ZDW3"/>
<dbReference type="InterPro" id="IPR001173">
    <property type="entry name" value="Glyco_trans_2-like"/>
</dbReference>
<comment type="caution">
    <text evidence="6">The sequence shown here is derived from an EMBL/GenBank/DDBJ whole genome shotgun (WGS) entry which is preliminary data.</text>
</comment>
<dbReference type="InterPro" id="IPR029044">
    <property type="entry name" value="Nucleotide-diphossugar_trans"/>
</dbReference>
<dbReference type="PANTHER" id="PTHR43630:SF1">
    <property type="entry name" value="POLY-BETA-1,6-N-ACETYL-D-GLUCOSAMINE SYNTHASE"/>
    <property type="match status" value="1"/>
</dbReference>
<keyword evidence="4" id="KW-0812">Transmembrane</keyword>
<organism evidence="6 7">
    <name type="scientific">Marinobacter excellens HL-55</name>
    <dbReference type="NCBI Taxonomy" id="1305731"/>
    <lineage>
        <taxon>Bacteria</taxon>
        <taxon>Pseudomonadati</taxon>
        <taxon>Pseudomonadota</taxon>
        <taxon>Gammaproteobacteria</taxon>
        <taxon>Pseudomonadales</taxon>
        <taxon>Marinobacteraceae</taxon>
        <taxon>Marinobacter</taxon>
    </lineage>
</organism>
<evidence type="ECO:0000313" key="6">
    <source>
        <dbReference type="EMBL" id="KPQ30429.1"/>
    </source>
</evidence>
<evidence type="ECO:0000256" key="3">
    <source>
        <dbReference type="ARBA" id="ARBA00022679"/>
    </source>
</evidence>
<dbReference type="Gene3D" id="3.90.550.10">
    <property type="entry name" value="Spore Coat Polysaccharide Biosynthesis Protein SpsA, Chain A"/>
    <property type="match status" value="1"/>
</dbReference>
<dbReference type="Proteomes" id="UP000050416">
    <property type="component" value="Unassembled WGS sequence"/>
</dbReference>
<evidence type="ECO:0000313" key="7">
    <source>
        <dbReference type="Proteomes" id="UP000050416"/>
    </source>
</evidence>
<dbReference type="SUPFAM" id="SSF53448">
    <property type="entry name" value="Nucleotide-diphospho-sugar transferases"/>
    <property type="match status" value="1"/>
</dbReference>
<feature type="domain" description="Glycosyltransferase 2-like" evidence="5">
    <location>
        <begin position="46"/>
        <end position="172"/>
    </location>
</feature>